<dbReference type="SUPFAM" id="SSF53649">
    <property type="entry name" value="Alkaline phosphatase-like"/>
    <property type="match status" value="1"/>
</dbReference>
<keyword evidence="10" id="KW-1185">Reference proteome</keyword>
<evidence type="ECO:0000256" key="5">
    <source>
        <dbReference type="ARBA" id="ARBA00022801"/>
    </source>
</evidence>
<evidence type="ECO:0000256" key="4">
    <source>
        <dbReference type="ARBA" id="ARBA00022729"/>
    </source>
</evidence>
<dbReference type="InterPro" id="IPR000917">
    <property type="entry name" value="Sulfatase_N"/>
</dbReference>
<keyword evidence="3" id="KW-0479">Metal-binding</keyword>
<evidence type="ECO:0000256" key="1">
    <source>
        <dbReference type="ARBA" id="ARBA00001913"/>
    </source>
</evidence>
<evidence type="ECO:0000256" key="3">
    <source>
        <dbReference type="ARBA" id="ARBA00022723"/>
    </source>
</evidence>
<evidence type="ECO:0000256" key="2">
    <source>
        <dbReference type="ARBA" id="ARBA00008779"/>
    </source>
</evidence>
<dbReference type="PROSITE" id="PS00149">
    <property type="entry name" value="SULFATASE_2"/>
    <property type="match status" value="1"/>
</dbReference>
<evidence type="ECO:0000313" key="9">
    <source>
        <dbReference type="EMBL" id="GEO19646.1"/>
    </source>
</evidence>
<keyword evidence="4 7" id="KW-0732">Signal</keyword>
<evidence type="ECO:0000256" key="6">
    <source>
        <dbReference type="ARBA" id="ARBA00022837"/>
    </source>
</evidence>
<keyword evidence="5 9" id="KW-0378">Hydrolase</keyword>
<dbReference type="AlphaFoldDB" id="A0A512C601"/>
<dbReference type="EMBL" id="BJYV01000001">
    <property type="protein sequence ID" value="GEO19646.1"/>
    <property type="molecule type" value="Genomic_DNA"/>
</dbReference>
<dbReference type="InterPro" id="IPR024607">
    <property type="entry name" value="Sulfatase_CS"/>
</dbReference>
<gene>
    <name evidence="9" type="ORF">CQA01_01800</name>
</gene>
<dbReference type="PANTHER" id="PTHR42693">
    <property type="entry name" value="ARYLSULFATASE FAMILY MEMBER"/>
    <property type="match status" value="1"/>
</dbReference>
<dbReference type="InterPro" id="IPR050738">
    <property type="entry name" value="Sulfatase"/>
</dbReference>
<dbReference type="GO" id="GO:0046872">
    <property type="term" value="F:metal ion binding"/>
    <property type="evidence" value="ECO:0007669"/>
    <property type="project" value="UniProtKB-KW"/>
</dbReference>
<organism evidence="9 10">
    <name type="scientific">Cyclobacterium qasimii</name>
    <dbReference type="NCBI Taxonomy" id="1350429"/>
    <lineage>
        <taxon>Bacteria</taxon>
        <taxon>Pseudomonadati</taxon>
        <taxon>Bacteroidota</taxon>
        <taxon>Cytophagia</taxon>
        <taxon>Cytophagales</taxon>
        <taxon>Cyclobacteriaceae</taxon>
        <taxon>Cyclobacterium</taxon>
    </lineage>
</organism>
<dbReference type="CDD" id="cd16144">
    <property type="entry name" value="ARS_like"/>
    <property type="match status" value="1"/>
</dbReference>
<sequence>MKKELTLYCFLLFISLQVFGYQKTETNDLPNIILINVDDMGWRDTGFMGSQFYETPNLDLLASKGMIFNQAYAAAANCAPSRACMMSGENTPRHGVYTVGTSERGRTENRKLVPIVNKETIADHHLLFPELLQQNGYITCHSGKWHISQDPLTRGFNVNIGGSDAGNPGSYYPPYRNVPGIQAENDAYLTDLVMDKTLDFIANNQRQPFFLNYSPYAVHTPIQPVTSLLDKYLVKSPSNGQSNAKYATMVENLDRNIGRLIDLLHEKDMFGNTFIFFITDNGGLYKVTKQRPLRAGKGSYYEGGIRVPAFAVWPGRIRPDQVSEIPITNLDIFPTLLELTGIKQPENKNLDGLSLLPLLTEDKNLPKRPLFWHFPIYLEGGNGESQDPVFRTRPGSAVRYGDWKLIQYFENNAKELYNLKEDISESNNLVNKNTHKAEELLSLLENWREKTNAPIPETLNPLFQVTSH</sequence>
<dbReference type="GO" id="GO:0004065">
    <property type="term" value="F:arylsulfatase activity"/>
    <property type="evidence" value="ECO:0007669"/>
    <property type="project" value="TreeGrafter"/>
</dbReference>
<comment type="similarity">
    <text evidence="2">Belongs to the sulfatase family.</text>
</comment>
<accession>A0A512C601</accession>
<comment type="caution">
    <text evidence="9">The sequence shown here is derived from an EMBL/GenBank/DDBJ whole genome shotgun (WGS) entry which is preliminary data.</text>
</comment>
<dbReference type="InterPro" id="IPR017850">
    <property type="entry name" value="Alkaline_phosphatase_core_sf"/>
</dbReference>
<feature type="domain" description="Sulfatase N-terminal" evidence="8">
    <location>
        <begin position="30"/>
        <end position="342"/>
    </location>
</feature>
<proteinExistence type="inferred from homology"/>
<name>A0A512C601_9BACT</name>
<dbReference type="RefSeq" id="WP_020889263.1">
    <property type="nucleotide sequence ID" value="NZ_BJYV01000001.1"/>
</dbReference>
<evidence type="ECO:0000259" key="8">
    <source>
        <dbReference type="Pfam" id="PF00884"/>
    </source>
</evidence>
<dbReference type="PANTHER" id="PTHR42693:SF42">
    <property type="entry name" value="ARYLSULFATASE G"/>
    <property type="match status" value="1"/>
</dbReference>
<reference evidence="9 10" key="1">
    <citation type="submission" date="2019-07" db="EMBL/GenBank/DDBJ databases">
        <title>Whole genome shotgun sequence of Cyclobacterium qasimii NBRC 106168.</title>
        <authorList>
            <person name="Hosoyama A."/>
            <person name="Uohara A."/>
            <person name="Ohji S."/>
            <person name="Ichikawa N."/>
        </authorList>
    </citation>
    <scope>NUCLEOTIDE SEQUENCE [LARGE SCALE GENOMIC DNA]</scope>
    <source>
        <strain evidence="9 10">NBRC 106168</strain>
    </source>
</reference>
<dbReference type="Gene3D" id="3.30.1120.10">
    <property type="match status" value="1"/>
</dbReference>
<dbReference type="Gene3D" id="3.40.720.10">
    <property type="entry name" value="Alkaline Phosphatase, subunit A"/>
    <property type="match status" value="1"/>
</dbReference>
<dbReference type="Pfam" id="PF00884">
    <property type="entry name" value="Sulfatase"/>
    <property type="match status" value="1"/>
</dbReference>
<evidence type="ECO:0000313" key="10">
    <source>
        <dbReference type="Proteomes" id="UP000321301"/>
    </source>
</evidence>
<feature type="chain" id="PRO_5022139649" evidence="7">
    <location>
        <begin position="21"/>
        <end position="468"/>
    </location>
</feature>
<comment type="cofactor">
    <cofactor evidence="1">
        <name>Ca(2+)</name>
        <dbReference type="ChEBI" id="CHEBI:29108"/>
    </cofactor>
</comment>
<feature type="signal peptide" evidence="7">
    <location>
        <begin position="1"/>
        <end position="20"/>
    </location>
</feature>
<evidence type="ECO:0000256" key="7">
    <source>
        <dbReference type="SAM" id="SignalP"/>
    </source>
</evidence>
<protein>
    <submittedName>
        <fullName evidence="9">Aryl-sulfate sulfohydrolase</fullName>
    </submittedName>
</protein>
<dbReference type="Proteomes" id="UP000321301">
    <property type="component" value="Unassembled WGS sequence"/>
</dbReference>
<keyword evidence="6" id="KW-0106">Calcium</keyword>